<dbReference type="Pfam" id="PF24990">
    <property type="entry name" value="PAS_13"/>
    <property type="match status" value="1"/>
</dbReference>
<comment type="subcellular location">
    <subcellularLocation>
        <location evidence="1">Nucleus</location>
    </subcellularLocation>
</comment>
<dbReference type="Proteomes" id="UP001345691">
    <property type="component" value="Unassembled WGS sequence"/>
</dbReference>
<evidence type="ECO:0000259" key="7">
    <source>
        <dbReference type="Pfam" id="PF24990"/>
    </source>
</evidence>
<keyword evidence="3" id="KW-0805">Transcription regulation</keyword>
<evidence type="ECO:0000256" key="4">
    <source>
        <dbReference type="ARBA" id="ARBA00023163"/>
    </source>
</evidence>
<evidence type="ECO:0000256" key="2">
    <source>
        <dbReference type="ARBA" id="ARBA00022723"/>
    </source>
</evidence>
<evidence type="ECO:0000256" key="1">
    <source>
        <dbReference type="ARBA" id="ARBA00004123"/>
    </source>
</evidence>
<dbReference type="InterPro" id="IPR013940">
    <property type="entry name" value="Spo22/ZIP4/TEX11"/>
</dbReference>
<evidence type="ECO:0000313" key="8">
    <source>
        <dbReference type="EMBL" id="KAK5057936.1"/>
    </source>
</evidence>
<gene>
    <name evidence="8" type="primary">RDS2</name>
    <name evidence="8" type="ORF">LTR69_006933</name>
</gene>
<evidence type="ECO:0000313" key="9">
    <source>
        <dbReference type="Proteomes" id="UP001345691"/>
    </source>
</evidence>
<keyword evidence="5" id="KW-0539">Nucleus</keyword>
<protein>
    <submittedName>
        <fullName evidence="8">Transcription factor</fullName>
    </submittedName>
</protein>
<sequence length="1307" mass="147871">MHTFHPNYMFNANEVTDEYNLLNDFLSTSLFEETGMYSTDEFQGPFNDPSFMNSIAASSLTVPPNETLIPQEQQTDGQIAVQNNAVQAAMISRPSSVKPVSDKAREKYYMMAADPTGAEPPEERMQKLLKAKYDAGMLRPFNYVNGYARLNKYMEKNMKQSSRHKILMQLDQFRPKFRERMQSLTDIELVLVEMWFERSLMEYDRIFASMAIPACCWRRTGEIFRGNKEMAELIHVPIESLRDGKLAIHEIIVEDQLVSYWEKFCAICFDQQQKAMLTSYFATHLQRLLDKDASIPPQTISDILPYIQALPLPRKDLAPNQRIKFDRAGVLLWNTCCRLGKSDGELDMKNLATIRAFSYFLVATATRLRALTSTLDASLLDIGSKIIEQLASKHEDLSQLKREEGKIEEQVIKGLGSRYLLIRIVLVGKFRSLESDIDSMQAWKQDRTELADHFYSQLEPAHPLIDSESAGELIDLCYEIGNDQLHRDQSTEAAKWLKRGCQLTDRYKSQLEDLEMDELRLTLLHTYVRALLSTQGTQSGSEIWGVLDVLREEFGSKLCVSLLLLEVYADESAPDIEGFAAELLNMIRITHLIPANHKSIMHYIHHLKSLSVDHALKTLEIYITTRLVADEENTWTENTVITLVWMMATTTQEATSVALFEFQKTLDRVQQSWKNVLSPAPTHAALIFIWKGIERTFEENAKERTVQWCQLALREMFKNAGDANIGKVERKMIQCHIDLSNVDAAHDIWEKMSPARKRHELSRYLQYCIALRRRDDTAVWSALTSLATVHDDRNRLLFTAVSEAMKHGTNAQTAQLLQRILEKYKDCPPADVDAIILARCAARFLIRALDEDDKPRDELLSRLCAVFKTGTRYPTPSASSSDGIPASLIVQKHDTVQAQRADPILADCKWFEQASFSCAISNYKSWPARYVIDLLQYSRETQYPPDSSEGSLIEKSLHEATTTFAQALLYTAEARSASMDWTIEDLPRSSYSSKSTPFQADIKKTLYRNVFDKYTDIYRRYNEVQNEWPSATPGMQEDLGNHAVATAPLAFEALLFLTSQESAVMDELSLNQIVDQAIQPQTTMRQYSSLVDMVLCAVSGVSSHGNGSKQERSGPRLSIVAATQILAKLIQGVRSHSDYGTAEASRWIRCVVQIVLDGQGSDSRPALAHDDKALNTLDMITQQALALARSSNGKDILRGPIQYPTEELEWLATTLFNLAIDLYISRTEKRSALEQAVSNSINGPTGPTPDVMNPQTWAAKAVELADLLASLTTISKGQEDEAKIEGTDHGMLVRILRDRCQGLGWHV</sequence>
<feature type="domain" description="ERT1/acuK family PAS" evidence="7">
    <location>
        <begin position="213"/>
        <end position="278"/>
    </location>
</feature>
<accession>A0ABR0J6Q1</accession>
<evidence type="ECO:0000256" key="3">
    <source>
        <dbReference type="ARBA" id="ARBA00023015"/>
    </source>
</evidence>
<keyword evidence="2" id="KW-0479">Metal-binding</keyword>
<evidence type="ECO:0000256" key="6">
    <source>
        <dbReference type="ARBA" id="ARBA00023254"/>
    </source>
</evidence>
<dbReference type="EMBL" id="JAVRRF010000015">
    <property type="protein sequence ID" value="KAK5057936.1"/>
    <property type="molecule type" value="Genomic_DNA"/>
</dbReference>
<dbReference type="InterPro" id="IPR056751">
    <property type="entry name" value="PAS_13"/>
</dbReference>
<name>A0ABR0J6Q1_9EURO</name>
<reference evidence="8 9" key="1">
    <citation type="submission" date="2023-08" db="EMBL/GenBank/DDBJ databases">
        <title>Black Yeasts Isolated from many extreme environments.</title>
        <authorList>
            <person name="Coleine C."/>
            <person name="Stajich J.E."/>
            <person name="Selbmann L."/>
        </authorList>
    </citation>
    <scope>NUCLEOTIDE SEQUENCE [LARGE SCALE GENOMIC DNA]</scope>
    <source>
        <strain evidence="8 9">CCFEE 6328</strain>
    </source>
</reference>
<evidence type="ECO:0000256" key="5">
    <source>
        <dbReference type="ARBA" id="ARBA00023242"/>
    </source>
</evidence>
<dbReference type="Pfam" id="PF08631">
    <property type="entry name" value="SPO22"/>
    <property type="match status" value="1"/>
</dbReference>
<dbReference type="InterPro" id="IPR053045">
    <property type="entry name" value="Zinc_cluster_trans_reg"/>
</dbReference>
<dbReference type="PANTHER" id="PTHR31986:SF7">
    <property type="entry name" value="REGULATOR OF DRUG SENSITIVITY 2"/>
    <property type="match status" value="1"/>
</dbReference>
<proteinExistence type="predicted"/>
<comment type="caution">
    <text evidence="8">The sequence shown here is derived from an EMBL/GenBank/DDBJ whole genome shotgun (WGS) entry which is preliminary data.</text>
</comment>
<keyword evidence="9" id="KW-1185">Reference proteome</keyword>
<keyword evidence="4" id="KW-0804">Transcription</keyword>
<organism evidence="8 9">
    <name type="scientific">Exophiala sideris</name>
    <dbReference type="NCBI Taxonomy" id="1016849"/>
    <lineage>
        <taxon>Eukaryota</taxon>
        <taxon>Fungi</taxon>
        <taxon>Dikarya</taxon>
        <taxon>Ascomycota</taxon>
        <taxon>Pezizomycotina</taxon>
        <taxon>Eurotiomycetes</taxon>
        <taxon>Chaetothyriomycetidae</taxon>
        <taxon>Chaetothyriales</taxon>
        <taxon>Herpotrichiellaceae</taxon>
        <taxon>Exophiala</taxon>
    </lineage>
</organism>
<dbReference type="PANTHER" id="PTHR31986">
    <property type="entry name" value="REGULATOR OF DRUG SENSITIVITY 2"/>
    <property type="match status" value="1"/>
</dbReference>
<keyword evidence="6" id="KW-0469">Meiosis</keyword>